<dbReference type="AlphaFoldDB" id="K7MXX6"/>
<evidence type="ECO:0000313" key="3">
    <source>
        <dbReference type="EnsemblPlants" id="KRG94906"/>
    </source>
</evidence>
<evidence type="ECO:0000313" key="2">
    <source>
        <dbReference type="EMBL" id="KRG94906.1"/>
    </source>
</evidence>
<dbReference type="Gramene" id="KRG94906">
    <property type="protein sequence ID" value="KRG94906"/>
    <property type="gene ID" value="GLYMA_19G116900"/>
</dbReference>
<reference evidence="2 3" key="1">
    <citation type="journal article" date="2010" name="Nature">
        <title>Genome sequence of the palaeopolyploid soybean.</title>
        <authorList>
            <person name="Schmutz J."/>
            <person name="Cannon S.B."/>
            <person name="Schlueter J."/>
            <person name="Ma J."/>
            <person name="Mitros T."/>
            <person name="Nelson W."/>
            <person name="Hyten D.L."/>
            <person name="Song Q."/>
            <person name="Thelen J.J."/>
            <person name="Cheng J."/>
            <person name="Xu D."/>
            <person name="Hellsten U."/>
            <person name="May G.D."/>
            <person name="Yu Y."/>
            <person name="Sakurai T."/>
            <person name="Umezawa T."/>
            <person name="Bhattacharyya M.K."/>
            <person name="Sandhu D."/>
            <person name="Valliyodan B."/>
            <person name="Lindquist E."/>
            <person name="Peto M."/>
            <person name="Grant D."/>
            <person name="Shu S."/>
            <person name="Goodstein D."/>
            <person name="Barry K."/>
            <person name="Futrell-Griggs M."/>
            <person name="Abernathy B."/>
            <person name="Du J."/>
            <person name="Tian Z."/>
            <person name="Zhu L."/>
            <person name="Gill N."/>
            <person name="Joshi T."/>
            <person name="Libault M."/>
            <person name="Sethuraman A."/>
            <person name="Zhang X.-C."/>
            <person name="Shinozaki K."/>
            <person name="Nguyen H.T."/>
            <person name="Wing R.A."/>
            <person name="Cregan P."/>
            <person name="Specht J."/>
            <person name="Grimwood J."/>
            <person name="Rokhsar D."/>
            <person name="Stacey G."/>
            <person name="Shoemaker R.C."/>
            <person name="Jackson S.A."/>
        </authorList>
    </citation>
    <scope>NUCLEOTIDE SEQUENCE</scope>
    <source>
        <strain evidence="3">cv. Williams 82</strain>
        <tissue evidence="2">Callus</tissue>
    </source>
</reference>
<proteinExistence type="predicted"/>
<dbReference type="EnsemblPlants" id="KRG94906">
    <property type="protein sequence ID" value="KRG94906"/>
    <property type="gene ID" value="GLYMA_19G116900"/>
</dbReference>
<dbReference type="HOGENOM" id="CLU_2473424_0_0_1"/>
<evidence type="ECO:0000313" key="4">
    <source>
        <dbReference type="Proteomes" id="UP000008827"/>
    </source>
</evidence>
<evidence type="ECO:0000256" key="1">
    <source>
        <dbReference type="SAM" id="MobiDB-lite"/>
    </source>
</evidence>
<dbReference type="EMBL" id="CM000852">
    <property type="protein sequence ID" value="KRG94906.1"/>
    <property type="molecule type" value="Genomic_DNA"/>
</dbReference>
<dbReference type="InParanoid" id="K7MXX6"/>
<dbReference type="PaxDb" id="3847-GLYMA19G29497.1"/>
<dbReference type="Proteomes" id="UP000008827">
    <property type="component" value="Chromosome 19"/>
</dbReference>
<feature type="region of interest" description="Disordered" evidence="1">
    <location>
        <begin position="31"/>
        <end position="60"/>
    </location>
</feature>
<protein>
    <submittedName>
        <fullName evidence="2 3">Uncharacterized protein</fullName>
    </submittedName>
</protein>
<keyword evidence="4" id="KW-1185">Reference proteome</keyword>
<sequence length="88" mass="10040">MLQSNKKTEKKKEIHAFKLTCLSPTGIFTEYGCRPPPSPTPTDSGTSGESAEALTAERRRLFPERSERKLHLWEAAKRGKKRGLERRK</sequence>
<organism evidence="2">
    <name type="scientific">Glycine max</name>
    <name type="common">Soybean</name>
    <name type="synonym">Glycine hispida</name>
    <dbReference type="NCBI Taxonomy" id="3847"/>
    <lineage>
        <taxon>Eukaryota</taxon>
        <taxon>Viridiplantae</taxon>
        <taxon>Streptophyta</taxon>
        <taxon>Embryophyta</taxon>
        <taxon>Tracheophyta</taxon>
        <taxon>Spermatophyta</taxon>
        <taxon>Magnoliopsida</taxon>
        <taxon>eudicotyledons</taxon>
        <taxon>Gunneridae</taxon>
        <taxon>Pentapetalae</taxon>
        <taxon>rosids</taxon>
        <taxon>fabids</taxon>
        <taxon>Fabales</taxon>
        <taxon>Fabaceae</taxon>
        <taxon>Papilionoideae</taxon>
        <taxon>50 kb inversion clade</taxon>
        <taxon>NPAAA clade</taxon>
        <taxon>indigoferoid/millettioid clade</taxon>
        <taxon>Phaseoleae</taxon>
        <taxon>Glycine</taxon>
        <taxon>Glycine subgen. Soja</taxon>
    </lineage>
</organism>
<reference evidence="2" key="3">
    <citation type="submission" date="2018-07" db="EMBL/GenBank/DDBJ databases">
        <title>WGS assembly of Glycine max.</title>
        <authorList>
            <person name="Schmutz J."/>
            <person name="Cannon S."/>
            <person name="Schlueter J."/>
            <person name="Ma J."/>
            <person name="Mitros T."/>
            <person name="Nelson W."/>
            <person name="Hyten D."/>
            <person name="Song Q."/>
            <person name="Thelen J."/>
            <person name="Cheng J."/>
            <person name="Xu D."/>
            <person name="Hellsten U."/>
            <person name="May G."/>
            <person name="Yu Y."/>
            <person name="Sakurai T."/>
            <person name="Umezawa T."/>
            <person name="Bhattacharyya M."/>
            <person name="Sandhu D."/>
            <person name="Valliyodan B."/>
            <person name="Lindquist E."/>
            <person name="Peto M."/>
            <person name="Grant D."/>
            <person name="Shu S."/>
            <person name="Goodstein D."/>
            <person name="Barry K."/>
            <person name="Futrell-Griggs M."/>
            <person name="Abernathy B."/>
            <person name="Du J."/>
            <person name="Tian Z."/>
            <person name="Zhu L."/>
            <person name="Gill N."/>
            <person name="Joshi T."/>
            <person name="Libault M."/>
            <person name="Sethuraman A."/>
            <person name="Zhang X."/>
            <person name="Shinozaki K."/>
            <person name="Nguyen H."/>
            <person name="Wing R."/>
            <person name="Cregan P."/>
            <person name="Specht J."/>
            <person name="Grimwood J."/>
            <person name="Rokhsar D."/>
            <person name="Stacey G."/>
            <person name="Shoemaker R."/>
            <person name="Jackson S."/>
        </authorList>
    </citation>
    <scope>NUCLEOTIDE SEQUENCE</scope>
    <source>
        <tissue evidence="2">Callus</tissue>
    </source>
</reference>
<reference evidence="3" key="2">
    <citation type="submission" date="2018-02" db="UniProtKB">
        <authorList>
            <consortium name="EnsemblPlants"/>
        </authorList>
    </citation>
    <scope>IDENTIFICATION</scope>
    <source>
        <strain evidence="3">Williams 82</strain>
    </source>
</reference>
<accession>K7MXX6</accession>
<name>K7MXX6_SOYBN</name>
<gene>
    <name evidence="2" type="ORF">GLYMA_19G116900</name>
</gene>